<dbReference type="EMBL" id="JAUTXU010000069">
    <property type="protein sequence ID" value="KAK3712642.1"/>
    <property type="molecule type" value="Genomic_DNA"/>
</dbReference>
<keyword evidence="2" id="KW-1185">Reference proteome</keyword>
<protein>
    <submittedName>
        <fullName evidence="1">Uncharacterized protein</fullName>
    </submittedName>
</protein>
<comment type="caution">
    <text evidence="1">The sequence shown here is derived from an EMBL/GenBank/DDBJ whole genome shotgun (WGS) entry which is preliminary data.</text>
</comment>
<sequence length="256" mass="28958">MASQASKDDLRPAKKRRLDYTQDIAVLVGEEKERIVVHKNILCSSSPFFKAACDGGWKESRERTVSLPDVTRDTFLIYTQWLYTGTLELDDELDVKNISSLPEGSRKKTATRGFDAIGRCYVLGDFIGDKCFCNILTDRLITFNKTINVSPYGNMVKMYWDRLREGSGLRRSLVDLCACHLKDTAFADRSTEMPHSFLAEMTRVLLAGRKKDLIAPTKNEDKCSYHEHHEHHDDSDRCVRSEATAAGERAATTAKP</sequence>
<evidence type="ECO:0000313" key="2">
    <source>
        <dbReference type="Proteomes" id="UP001281147"/>
    </source>
</evidence>
<gene>
    <name evidence="1" type="ORF">LTR37_009085</name>
</gene>
<name>A0ACC3N9E2_9PEZI</name>
<dbReference type="Proteomes" id="UP001281147">
    <property type="component" value="Unassembled WGS sequence"/>
</dbReference>
<reference evidence="1" key="1">
    <citation type="submission" date="2023-07" db="EMBL/GenBank/DDBJ databases">
        <title>Black Yeasts Isolated from many extreme environments.</title>
        <authorList>
            <person name="Coleine C."/>
            <person name="Stajich J.E."/>
            <person name="Selbmann L."/>
        </authorList>
    </citation>
    <scope>NUCLEOTIDE SEQUENCE</scope>
    <source>
        <strain evidence="1">CCFEE 5714</strain>
    </source>
</reference>
<evidence type="ECO:0000313" key="1">
    <source>
        <dbReference type="EMBL" id="KAK3712642.1"/>
    </source>
</evidence>
<proteinExistence type="predicted"/>
<accession>A0ACC3N9E2</accession>
<organism evidence="1 2">
    <name type="scientific">Vermiconidia calcicola</name>
    <dbReference type="NCBI Taxonomy" id="1690605"/>
    <lineage>
        <taxon>Eukaryota</taxon>
        <taxon>Fungi</taxon>
        <taxon>Dikarya</taxon>
        <taxon>Ascomycota</taxon>
        <taxon>Pezizomycotina</taxon>
        <taxon>Dothideomycetes</taxon>
        <taxon>Dothideomycetidae</taxon>
        <taxon>Mycosphaerellales</taxon>
        <taxon>Extremaceae</taxon>
        <taxon>Vermiconidia</taxon>
    </lineage>
</organism>